<dbReference type="InterPro" id="IPR050300">
    <property type="entry name" value="GDXG_lipolytic_enzyme"/>
</dbReference>
<proteinExistence type="predicted"/>
<organism evidence="2 3">
    <name type="scientific">Streptomyces albidoflavus</name>
    <dbReference type="NCBI Taxonomy" id="1886"/>
    <lineage>
        <taxon>Bacteria</taxon>
        <taxon>Bacillati</taxon>
        <taxon>Actinomycetota</taxon>
        <taxon>Actinomycetes</taxon>
        <taxon>Kitasatosporales</taxon>
        <taxon>Streptomycetaceae</taxon>
        <taxon>Streptomyces</taxon>
        <taxon>Streptomyces albidoflavus group</taxon>
    </lineage>
</organism>
<dbReference type="PANTHER" id="PTHR48081">
    <property type="entry name" value="AB HYDROLASE SUPERFAMILY PROTEIN C4A8.06C"/>
    <property type="match status" value="1"/>
</dbReference>
<reference evidence="2 3" key="1">
    <citation type="submission" date="2017-12" db="EMBL/GenBank/DDBJ databases">
        <title>Population genomics insights into the ecological differentiation and adaptive evolution in streptomycetes.</title>
        <authorList>
            <person name="Li Y."/>
            <person name="Huang Y."/>
        </authorList>
    </citation>
    <scope>NUCLEOTIDE SEQUENCE [LARGE SCALE GENOMIC DNA]</scope>
    <source>
        <strain evidence="2 3">NBRC 100770</strain>
    </source>
</reference>
<dbReference type="Pfam" id="PF07859">
    <property type="entry name" value="Abhydrolase_3"/>
    <property type="match status" value="1"/>
</dbReference>
<name>A0A126Y633_9ACTN</name>
<dbReference type="PANTHER" id="PTHR48081:SF8">
    <property type="entry name" value="ALPHA_BETA HYDROLASE FOLD-3 DOMAIN-CONTAINING PROTEIN-RELATED"/>
    <property type="match status" value="1"/>
</dbReference>
<dbReference type="GO" id="GO:0016787">
    <property type="term" value="F:hydrolase activity"/>
    <property type="evidence" value="ECO:0007669"/>
    <property type="project" value="UniProtKB-KW"/>
</dbReference>
<keyword evidence="1" id="KW-0378">Hydrolase</keyword>
<dbReference type="Gene3D" id="3.40.50.1820">
    <property type="entry name" value="alpha/beta hydrolase"/>
    <property type="match status" value="1"/>
</dbReference>
<protein>
    <submittedName>
        <fullName evidence="2">Esterase</fullName>
    </submittedName>
</protein>
<dbReference type="Proteomes" id="UP000292693">
    <property type="component" value="Unassembled WGS sequence"/>
</dbReference>
<dbReference type="InterPro" id="IPR013094">
    <property type="entry name" value="AB_hydrolase_3"/>
</dbReference>
<dbReference type="AlphaFoldDB" id="A0A126Y633"/>
<accession>A0A126Y633</accession>
<dbReference type="InterPro" id="IPR029058">
    <property type="entry name" value="AB_hydrolase_fold"/>
</dbReference>
<evidence type="ECO:0000313" key="2">
    <source>
        <dbReference type="EMBL" id="RZE21867.1"/>
    </source>
</evidence>
<gene>
    <name evidence="2" type="ORF">C0Q92_16530</name>
</gene>
<evidence type="ECO:0000256" key="1">
    <source>
        <dbReference type="ARBA" id="ARBA00022801"/>
    </source>
</evidence>
<dbReference type="RefSeq" id="WP_061404632.1">
    <property type="nucleotide sequence ID" value="NZ_CP014485.1"/>
</dbReference>
<comment type="caution">
    <text evidence="2">The sequence shown here is derived from an EMBL/GenBank/DDBJ whole genome shotgun (WGS) entry which is preliminary data.</text>
</comment>
<sequence>MPVPPDEPTPPAPPYDPELAEAAAELRRTTPETAEVDMVPALRAAVAAYPEVTDDQLTADGAWEVAEDEAEGVPVLVCRPTAPAPGPLPVLCVLHGGGMIVGDCRQGVLDPLSYARELGCAVVSAGYRLAPEHPHPAPVEDCLTVLAWTLGKGAAAHGLDPGRAVLHGTSAGGGLAAGAALLARDRGAPLPAALMLLSPMLDDRNDTLSARQLAGSGVWDRAANAAGWAALLGEAAGGPDVPPYAAPARARDLSGLPPLYLDIGSAETFRDEGTAFASGVWAAGGEAELHVWPGAFHGSDGLVPGARISRAARAARLDWLRRVLALPG</sequence>
<dbReference type="EMBL" id="PKLL01000019">
    <property type="protein sequence ID" value="RZE21867.1"/>
    <property type="molecule type" value="Genomic_DNA"/>
</dbReference>
<dbReference type="SUPFAM" id="SSF53474">
    <property type="entry name" value="alpha/beta-Hydrolases"/>
    <property type="match status" value="1"/>
</dbReference>
<evidence type="ECO:0000313" key="3">
    <source>
        <dbReference type="Proteomes" id="UP000292693"/>
    </source>
</evidence>